<gene>
    <name evidence="2" type="ORF">GCM10010844_35360</name>
</gene>
<accession>A0ABQ2FPB9</accession>
<dbReference type="EMBL" id="BMPE01000016">
    <property type="protein sequence ID" value="GGL13443.1"/>
    <property type="molecule type" value="Genomic_DNA"/>
</dbReference>
<protein>
    <submittedName>
        <fullName evidence="2">Uncharacterized protein</fullName>
    </submittedName>
</protein>
<dbReference type="Proteomes" id="UP000604341">
    <property type="component" value="Unassembled WGS sequence"/>
</dbReference>
<dbReference type="RefSeq" id="WP_189070300.1">
    <property type="nucleotide sequence ID" value="NZ_BMPE01000016.1"/>
</dbReference>
<sequence>MTRLLLLTALLTVPTAQAQAAPTRISPAGTAPITLAHVAVTGAVIQKTGHDGFMLSSLTDPDFVFAFVTSAAPNQPIRDLKIVVPQQAFNEPHLSLMQDLLGRAGRTCLNLSGAQVRDLTGWLATQDLQLRTFGTLSVRRDGALNMNSFTSMTSITLTVPTAGPCVHQGVGGAPGRV</sequence>
<comment type="caution">
    <text evidence="2">The sequence shown here is derived from an EMBL/GenBank/DDBJ whole genome shotgun (WGS) entry which is preliminary data.</text>
</comment>
<reference evidence="3" key="1">
    <citation type="journal article" date="2019" name="Int. J. Syst. Evol. Microbiol.">
        <title>The Global Catalogue of Microorganisms (GCM) 10K type strain sequencing project: providing services to taxonomists for standard genome sequencing and annotation.</title>
        <authorList>
            <consortium name="The Broad Institute Genomics Platform"/>
            <consortium name="The Broad Institute Genome Sequencing Center for Infectious Disease"/>
            <person name="Wu L."/>
            <person name="Ma J."/>
        </authorList>
    </citation>
    <scope>NUCLEOTIDE SEQUENCE [LARGE SCALE GENOMIC DNA]</scope>
    <source>
        <strain evidence="3">JCM 19173</strain>
    </source>
</reference>
<keyword evidence="3" id="KW-1185">Reference proteome</keyword>
<evidence type="ECO:0000313" key="3">
    <source>
        <dbReference type="Proteomes" id="UP000604341"/>
    </source>
</evidence>
<evidence type="ECO:0000256" key="1">
    <source>
        <dbReference type="SAM" id="SignalP"/>
    </source>
</evidence>
<keyword evidence="1" id="KW-0732">Signal</keyword>
<name>A0ABQ2FPB9_9DEIO</name>
<evidence type="ECO:0000313" key="2">
    <source>
        <dbReference type="EMBL" id="GGL13443.1"/>
    </source>
</evidence>
<feature type="signal peptide" evidence="1">
    <location>
        <begin position="1"/>
        <end position="20"/>
    </location>
</feature>
<feature type="chain" id="PRO_5045126474" evidence="1">
    <location>
        <begin position="21"/>
        <end position="177"/>
    </location>
</feature>
<organism evidence="2 3">
    <name type="scientific">Deinococcus radiotolerans</name>
    <dbReference type="NCBI Taxonomy" id="1309407"/>
    <lineage>
        <taxon>Bacteria</taxon>
        <taxon>Thermotogati</taxon>
        <taxon>Deinococcota</taxon>
        <taxon>Deinococci</taxon>
        <taxon>Deinococcales</taxon>
        <taxon>Deinococcaceae</taxon>
        <taxon>Deinococcus</taxon>
    </lineage>
</organism>
<proteinExistence type="predicted"/>